<evidence type="ECO:0000256" key="5">
    <source>
        <dbReference type="ARBA" id="ARBA00022679"/>
    </source>
</evidence>
<evidence type="ECO:0000313" key="9">
    <source>
        <dbReference type="Proteomes" id="UP000654075"/>
    </source>
</evidence>
<dbReference type="InterPro" id="IPR039371">
    <property type="entry name" value="LeuA_N_DRE-TIM"/>
</dbReference>
<dbReference type="PROSITE" id="PS00815">
    <property type="entry name" value="AIPM_HOMOCIT_SYNTH_1"/>
    <property type="match status" value="1"/>
</dbReference>
<dbReference type="Pfam" id="PF00682">
    <property type="entry name" value="HMGL-like"/>
    <property type="match status" value="1"/>
</dbReference>
<dbReference type="Proteomes" id="UP000654075">
    <property type="component" value="Unassembled WGS sequence"/>
</dbReference>
<dbReference type="PROSITE" id="PS50991">
    <property type="entry name" value="PYR_CT"/>
    <property type="match status" value="1"/>
</dbReference>
<comment type="catalytic activity">
    <reaction evidence="1">
        <text>3-methyl-2-oxobutanoate + acetyl-CoA + H2O = (2S)-2-isopropylmalate + CoA + H(+)</text>
        <dbReference type="Rhea" id="RHEA:21524"/>
        <dbReference type="ChEBI" id="CHEBI:1178"/>
        <dbReference type="ChEBI" id="CHEBI:11851"/>
        <dbReference type="ChEBI" id="CHEBI:15377"/>
        <dbReference type="ChEBI" id="CHEBI:15378"/>
        <dbReference type="ChEBI" id="CHEBI:57287"/>
        <dbReference type="ChEBI" id="CHEBI:57288"/>
        <dbReference type="EC" id="2.3.3.13"/>
    </reaction>
</comment>
<dbReference type="InterPro" id="IPR000891">
    <property type="entry name" value="PYR_CT"/>
</dbReference>
<dbReference type="Gene3D" id="1.10.1220.20">
    <property type="match status" value="1"/>
</dbReference>
<dbReference type="PANTHER" id="PTHR46911:SF1">
    <property type="entry name" value="2-ISOPROPYLMALATE SYNTHASE"/>
    <property type="match status" value="1"/>
</dbReference>
<dbReference type="CDD" id="cd07942">
    <property type="entry name" value="DRE_TIM_LeuA"/>
    <property type="match status" value="1"/>
</dbReference>
<proteinExistence type="inferred from homology"/>
<keyword evidence="4" id="KW-0028">Amino-acid biosynthesis</keyword>
<evidence type="ECO:0000256" key="3">
    <source>
        <dbReference type="ARBA" id="ARBA00012973"/>
    </source>
</evidence>
<keyword evidence="9" id="KW-1185">Reference proteome</keyword>
<dbReference type="Gene3D" id="3.40.50.720">
    <property type="entry name" value="NAD(P)-binding Rossmann-like Domain"/>
    <property type="match status" value="1"/>
</dbReference>
<dbReference type="Gene3D" id="3.30.160.270">
    <property type="match status" value="1"/>
</dbReference>
<dbReference type="OrthoDB" id="418791at2759"/>
<evidence type="ECO:0000256" key="2">
    <source>
        <dbReference type="ARBA" id="ARBA00009767"/>
    </source>
</evidence>
<dbReference type="InterPro" id="IPR002347">
    <property type="entry name" value="SDR_fam"/>
</dbReference>
<dbReference type="Pfam" id="PF00106">
    <property type="entry name" value="adh_short"/>
    <property type="match status" value="1"/>
</dbReference>
<name>A0A813G4S1_POLGL</name>
<dbReference type="PANTHER" id="PTHR46911">
    <property type="match status" value="1"/>
</dbReference>
<dbReference type="AlphaFoldDB" id="A0A813G4S1"/>
<gene>
    <name evidence="8" type="ORF">PGLA1383_LOCUS37256</name>
</gene>
<dbReference type="GO" id="GO:0009098">
    <property type="term" value="P:L-leucine biosynthetic process"/>
    <property type="evidence" value="ECO:0007669"/>
    <property type="project" value="InterPro"/>
</dbReference>
<dbReference type="InterPro" id="IPR036291">
    <property type="entry name" value="NAD(P)-bd_dom_sf"/>
</dbReference>
<dbReference type="Pfam" id="PF22615">
    <property type="entry name" value="IPMS_D2"/>
    <property type="match status" value="1"/>
</dbReference>
<dbReference type="Gene3D" id="3.20.20.70">
    <property type="entry name" value="Aldolase class I"/>
    <property type="match status" value="1"/>
</dbReference>
<dbReference type="PROSITE" id="PS00816">
    <property type="entry name" value="AIPM_HOMOCIT_SYNTH_2"/>
    <property type="match status" value="1"/>
</dbReference>
<feature type="domain" description="Pyruvate carboxyltransferase" evidence="7">
    <location>
        <begin position="64"/>
        <end position="339"/>
    </location>
</feature>
<keyword evidence="6" id="KW-0100">Branched-chain amino acid biosynthesis</keyword>
<comment type="caution">
    <text evidence="8">The sequence shown here is derived from an EMBL/GenBank/DDBJ whole genome shotgun (WGS) entry which is preliminary data.</text>
</comment>
<keyword evidence="5" id="KW-0808">Transferase</keyword>
<dbReference type="InterPro" id="IPR002034">
    <property type="entry name" value="AIPM/Hcit_synth_CS"/>
</dbReference>
<evidence type="ECO:0000259" key="7">
    <source>
        <dbReference type="PROSITE" id="PS50991"/>
    </source>
</evidence>
<dbReference type="SMART" id="SM00917">
    <property type="entry name" value="LeuA_dimer"/>
    <property type="match status" value="1"/>
</dbReference>
<dbReference type="GO" id="GO:0003852">
    <property type="term" value="F:2-isopropylmalate synthase activity"/>
    <property type="evidence" value="ECO:0007669"/>
    <property type="project" value="UniProtKB-EC"/>
</dbReference>
<reference evidence="8" key="1">
    <citation type="submission" date="2021-02" db="EMBL/GenBank/DDBJ databases">
        <authorList>
            <person name="Dougan E. K."/>
            <person name="Rhodes N."/>
            <person name="Thang M."/>
            <person name="Chan C."/>
        </authorList>
    </citation>
    <scope>NUCLEOTIDE SEQUENCE</scope>
</reference>
<evidence type="ECO:0000313" key="8">
    <source>
        <dbReference type="EMBL" id="CAE8619671.1"/>
    </source>
</evidence>
<evidence type="ECO:0000256" key="1">
    <source>
        <dbReference type="ARBA" id="ARBA00000064"/>
    </source>
</evidence>
<dbReference type="PRINTS" id="PR00081">
    <property type="entry name" value="GDHRDH"/>
</dbReference>
<dbReference type="SUPFAM" id="SSF51569">
    <property type="entry name" value="Aldolase"/>
    <property type="match status" value="1"/>
</dbReference>
<dbReference type="SUPFAM" id="SSF110921">
    <property type="entry name" value="2-isopropylmalate synthase LeuA, allosteric (dimerisation) domain"/>
    <property type="match status" value="1"/>
</dbReference>
<evidence type="ECO:0000256" key="6">
    <source>
        <dbReference type="ARBA" id="ARBA00023304"/>
    </source>
</evidence>
<dbReference type="EC" id="2.3.3.13" evidence="3"/>
<dbReference type="InterPro" id="IPR054692">
    <property type="entry name" value="LeuA-like_post-cat"/>
</dbReference>
<evidence type="ECO:0000256" key="4">
    <source>
        <dbReference type="ARBA" id="ARBA00022605"/>
    </source>
</evidence>
<accession>A0A813G4S1</accession>
<dbReference type="NCBIfam" id="NF002991">
    <property type="entry name" value="PRK03739.1"/>
    <property type="match status" value="1"/>
</dbReference>
<comment type="similarity">
    <text evidence="2">Belongs to the alpha-IPM synthase/homocitrate synthase family. LeuA type 2 subfamily.</text>
</comment>
<protein>
    <recommendedName>
        <fullName evidence="3">2-isopropylmalate synthase</fullName>
        <ecNumber evidence="3">2.3.3.13</ecNumber>
    </recommendedName>
</protein>
<sequence length="967" mass="105665">MVVAATNGTASDEAVAKRRKLESLERLPRMAVEKYRSFQAWYQIPFDDKWKQRKWPSERIVKAPRWCSVDLRDGNQALQNPMNHDKKLSLFLHLLKLGYTEIEVGFPSASQTDFDFLRYIIDNGLIPDGVWIQVLTQCRESLIDRTIEGVRGAKNVVLHIYNSTSELQRRVVFKKGREDIKQLAVEGTQLLRKLADEKLQGANVRLEYSPESFTGTELDFALDVCEAVMDVWGATPQNQVILNLPSTVEMATPNVYADQIEWMCAHLTRRDCVCVSVHPHNDRGTGIAAAELALMAGADRVEGCLFGNGERTGNVCLVTLALNMFTQGIDPEVSYTQLDQTIKVSEFCTELRIPERYPWAGSLVYTAFSGSHQDAIKKGLDANKGAHWEVPYLPIDPQDIGRHYEAIIRVNSQSGKGGIAYLLEVEYGITIPKECQAEFAQAPSVKSLPWSLQLRNRRQLKLVGVAAAAITFTAMSVCFSKAVAAVAVPALPQLSDRIFLVTGSTDGIGKFTAEQLALQGCTVLVHGRTAAKIDSTLQELQRMAPQAKLRGYQADLSQMSEVRRLASEVAADFPALHGLLNNAGTFDGDYTGRRQETAEGNEYSLAVNVMAPFLLTSLLLPNVRASGAGRIVCTSSYSMGSGDLLGNLQLKTGWSGHCAYSLSKLCDAMITMEMHDRYGDAPRLCFHTMDPGTVDTKMLRAGWWHGGTSVRTAKTSFRILTEDSFQAESGQCLCRGDSEVRSKEKRARLWDDLEHLTGAKLLGRTWLSGLPAASEREAFLVEGGVGLADQLREVVQKITDSSSSEISAKQIYDAFVSNYLTAQEPLSLIEYSMSDAKASSGDGDGEGEVHIKAKIRVSGKECEITGQGNGPVSAFLAGLNQAIFEPRGTKVHLSDYQSVARSACRNAEGSEAVCSVRCQAVQTSDGGTQGKPKFGVGLHKNTTTAVLRAVISGVNGLAATGTCKLFA</sequence>
<organism evidence="8 9">
    <name type="scientific">Polarella glacialis</name>
    <name type="common">Dinoflagellate</name>
    <dbReference type="NCBI Taxonomy" id="89957"/>
    <lineage>
        <taxon>Eukaryota</taxon>
        <taxon>Sar</taxon>
        <taxon>Alveolata</taxon>
        <taxon>Dinophyceae</taxon>
        <taxon>Suessiales</taxon>
        <taxon>Suessiaceae</taxon>
        <taxon>Polarella</taxon>
    </lineage>
</organism>
<dbReference type="InterPro" id="IPR013785">
    <property type="entry name" value="Aldolase_TIM"/>
</dbReference>
<dbReference type="InterPro" id="IPR013709">
    <property type="entry name" value="2-isopropylmalate_synth_dimer"/>
</dbReference>
<dbReference type="SUPFAM" id="SSF51735">
    <property type="entry name" value="NAD(P)-binding Rossmann-fold domains"/>
    <property type="match status" value="1"/>
</dbReference>
<dbReference type="Pfam" id="PF08502">
    <property type="entry name" value="LeuA_dimer"/>
    <property type="match status" value="1"/>
</dbReference>
<dbReference type="InterPro" id="IPR036230">
    <property type="entry name" value="LeuA_allosteric_dom_sf"/>
</dbReference>
<dbReference type="EMBL" id="CAJNNV010027200">
    <property type="protein sequence ID" value="CAE8619671.1"/>
    <property type="molecule type" value="Genomic_DNA"/>
</dbReference>